<dbReference type="EMBL" id="AP015037">
    <property type="protein sequence ID" value="BAT86231.1"/>
    <property type="molecule type" value="Genomic_DNA"/>
</dbReference>
<dbReference type="GO" id="GO:0047274">
    <property type="term" value="F:galactinol-sucrose galactosyltransferase activity"/>
    <property type="evidence" value="ECO:0007669"/>
    <property type="project" value="UniProtKB-EC"/>
</dbReference>
<feature type="non-terminal residue" evidence="5">
    <location>
        <position position="99"/>
    </location>
</feature>
<dbReference type="Gene3D" id="3.20.20.70">
    <property type="entry name" value="Aldolase class I"/>
    <property type="match status" value="1"/>
</dbReference>
<dbReference type="SUPFAM" id="SSF51445">
    <property type="entry name" value="(Trans)glycosidases"/>
    <property type="match status" value="1"/>
</dbReference>
<proteinExistence type="inferred from homology"/>
<accession>A0A0S3S098</accession>
<evidence type="ECO:0000313" key="5">
    <source>
        <dbReference type="EMBL" id="BAT86231.1"/>
    </source>
</evidence>
<sequence length="99" mass="11370">MRETYSALRVHLDSFRLLEEKTVPRIVDKFGWCTWDAFYLTVNPVGVWHGLKDFSEGGVAPRFVIIDDGWQSVNFDDEDPNEDAKNLVLGGEQMTARLH</sequence>
<reference evidence="5 6" key="1">
    <citation type="journal article" date="2015" name="Sci. Rep.">
        <title>The power of single molecule real-time sequencing technology in the de novo assembly of a eukaryotic genome.</title>
        <authorList>
            <person name="Sakai H."/>
            <person name="Naito K."/>
            <person name="Ogiso-Tanaka E."/>
            <person name="Takahashi Y."/>
            <person name="Iseki K."/>
            <person name="Muto C."/>
            <person name="Satou K."/>
            <person name="Teruya K."/>
            <person name="Shiroma A."/>
            <person name="Shimoji M."/>
            <person name="Hirano T."/>
            <person name="Itoh T."/>
            <person name="Kaga A."/>
            <person name="Tomooka N."/>
        </authorList>
    </citation>
    <scope>NUCLEOTIDE SEQUENCE [LARGE SCALE GENOMIC DNA]</scope>
    <source>
        <strain evidence="6">cv. Shumari</strain>
    </source>
</reference>
<dbReference type="InterPro" id="IPR017853">
    <property type="entry name" value="GH"/>
</dbReference>
<dbReference type="PANTHER" id="PTHR31268">
    <property type="match status" value="1"/>
</dbReference>
<dbReference type="OrthoDB" id="4664297at2759"/>
<evidence type="ECO:0000256" key="3">
    <source>
        <dbReference type="ARBA" id="ARBA00023277"/>
    </source>
</evidence>
<dbReference type="EC" id="2.4.1.82" evidence="2"/>
<organism evidence="5 6">
    <name type="scientific">Vigna angularis var. angularis</name>
    <dbReference type="NCBI Taxonomy" id="157739"/>
    <lineage>
        <taxon>Eukaryota</taxon>
        <taxon>Viridiplantae</taxon>
        <taxon>Streptophyta</taxon>
        <taxon>Embryophyta</taxon>
        <taxon>Tracheophyta</taxon>
        <taxon>Spermatophyta</taxon>
        <taxon>Magnoliopsida</taxon>
        <taxon>eudicotyledons</taxon>
        <taxon>Gunneridae</taxon>
        <taxon>Pentapetalae</taxon>
        <taxon>rosids</taxon>
        <taxon>fabids</taxon>
        <taxon>Fabales</taxon>
        <taxon>Fabaceae</taxon>
        <taxon>Papilionoideae</taxon>
        <taxon>50 kb inversion clade</taxon>
        <taxon>NPAAA clade</taxon>
        <taxon>indigoferoid/millettioid clade</taxon>
        <taxon>Phaseoleae</taxon>
        <taxon>Vigna</taxon>
    </lineage>
</organism>
<dbReference type="InterPro" id="IPR013785">
    <property type="entry name" value="Aldolase_TIM"/>
</dbReference>
<comment type="similarity">
    <text evidence="1">Belongs to the glycosyl hydrolases 36 family.</text>
</comment>
<evidence type="ECO:0000313" key="6">
    <source>
        <dbReference type="Proteomes" id="UP000291084"/>
    </source>
</evidence>
<evidence type="ECO:0000256" key="2">
    <source>
        <dbReference type="ARBA" id="ARBA00012708"/>
    </source>
</evidence>
<dbReference type="PANTHER" id="PTHR31268:SF8">
    <property type="entry name" value="GALACTINOL--SUCROSE GALACTOSYLTRANSFERASE 4-RELATED"/>
    <property type="match status" value="1"/>
</dbReference>
<name>A0A0S3S098_PHAAN</name>
<dbReference type="AlphaFoldDB" id="A0A0S3S098"/>
<dbReference type="Proteomes" id="UP000291084">
    <property type="component" value="Chromosome 4"/>
</dbReference>
<keyword evidence="6" id="KW-1185">Reference proteome</keyword>
<gene>
    <name evidence="5" type="primary">Vigan.04G386300</name>
    <name evidence="5" type="ORF">VIGAN_04386300</name>
</gene>
<keyword evidence="3" id="KW-0119">Carbohydrate metabolism</keyword>
<protein>
    <recommendedName>
        <fullName evidence="2">galactinol--sucrose galactosyltransferase</fullName>
        <ecNumber evidence="2">2.4.1.82</ecNumber>
    </recommendedName>
</protein>
<evidence type="ECO:0000256" key="4">
    <source>
        <dbReference type="ARBA" id="ARBA00049426"/>
    </source>
</evidence>
<comment type="catalytic activity">
    <reaction evidence="4">
        <text>alpha-D-galactosyl-(1-&gt;3)-1D-myo-inositol + sucrose = raffinose + myo-inositol</text>
        <dbReference type="Rhea" id="RHEA:20161"/>
        <dbReference type="ChEBI" id="CHEBI:16634"/>
        <dbReference type="ChEBI" id="CHEBI:17268"/>
        <dbReference type="ChEBI" id="CHEBI:17505"/>
        <dbReference type="ChEBI" id="CHEBI:17992"/>
        <dbReference type="EC" id="2.4.1.82"/>
    </reaction>
</comment>
<dbReference type="InterPro" id="IPR008811">
    <property type="entry name" value="Glycosyl_hydrolases_36"/>
</dbReference>
<evidence type="ECO:0000256" key="1">
    <source>
        <dbReference type="ARBA" id="ARBA00007240"/>
    </source>
</evidence>
<dbReference type="Pfam" id="PF05691">
    <property type="entry name" value="Raffinose_syn"/>
    <property type="match status" value="1"/>
</dbReference>